<dbReference type="Proteomes" id="UP001165653">
    <property type="component" value="Unassembled WGS sequence"/>
</dbReference>
<keyword evidence="2" id="KW-1185">Reference proteome</keyword>
<dbReference type="RefSeq" id="WP_264515539.1">
    <property type="nucleotide sequence ID" value="NZ_JAPDDR010000011.1"/>
</dbReference>
<sequence>MKMPCKEPRYHTGGICGPDGKGLAELRVMVIPDTYKRDAPRWVKAQARGISVTTRSEFAAKLRDMRASGYKANHRYSVLSNLIHFRVLQEIGEFRKSKRRRGRKAVAA</sequence>
<proteinExistence type="predicted"/>
<reference evidence="1" key="1">
    <citation type="submission" date="2022-10" db="EMBL/GenBank/DDBJ databases">
        <title>Luteolibacter sp. GHJ8, whole genome shotgun sequencing project.</title>
        <authorList>
            <person name="Zhao G."/>
            <person name="Shen L."/>
        </authorList>
    </citation>
    <scope>NUCLEOTIDE SEQUENCE</scope>
    <source>
        <strain evidence="1">GHJ8</strain>
    </source>
</reference>
<accession>A0ABT3G846</accession>
<protein>
    <submittedName>
        <fullName evidence="1">Uncharacterized protein</fullName>
    </submittedName>
</protein>
<comment type="caution">
    <text evidence="1">The sequence shown here is derived from an EMBL/GenBank/DDBJ whole genome shotgun (WGS) entry which is preliminary data.</text>
</comment>
<organism evidence="1 2">
    <name type="scientific">Luteolibacter rhizosphaerae</name>
    <dbReference type="NCBI Taxonomy" id="2989719"/>
    <lineage>
        <taxon>Bacteria</taxon>
        <taxon>Pseudomonadati</taxon>
        <taxon>Verrucomicrobiota</taxon>
        <taxon>Verrucomicrobiia</taxon>
        <taxon>Verrucomicrobiales</taxon>
        <taxon>Verrucomicrobiaceae</taxon>
        <taxon>Luteolibacter</taxon>
    </lineage>
</organism>
<evidence type="ECO:0000313" key="1">
    <source>
        <dbReference type="EMBL" id="MCW1915975.1"/>
    </source>
</evidence>
<evidence type="ECO:0000313" key="2">
    <source>
        <dbReference type="Proteomes" id="UP001165653"/>
    </source>
</evidence>
<gene>
    <name evidence="1" type="ORF">OJ996_20475</name>
</gene>
<dbReference type="EMBL" id="JAPDDR010000011">
    <property type="protein sequence ID" value="MCW1915975.1"/>
    <property type="molecule type" value="Genomic_DNA"/>
</dbReference>
<name>A0ABT3G846_9BACT</name>